<dbReference type="Proteomes" id="UP000014018">
    <property type="component" value="Unassembled WGS sequence"/>
</dbReference>
<sequence length="137" mass="15741">MLSILTEYEKETVQKEVETIVGLDFAMDGLYVSSEDEKSNYPKFDCNMLEQLAKVQLGLARHTKDSERWNKQHIRVAKLHEKVADQRKNFLQHKSKALATNSDVVAIEDLNMKGMSQSLHFGKSFADNGWDMFALFL</sequence>
<reference evidence="2 3" key="1">
    <citation type="submission" date="2012-12" db="EMBL/GenBank/DDBJ databases">
        <title>The Genome Sequence of Bacillus cereus VD133.</title>
        <authorList>
            <consortium name="The Broad Institute Genome Sequencing Platform"/>
            <consortium name="The Broad Institute Genome Sequencing Center for Infectious Disease"/>
            <person name="Feldgarden M."/>
            <person name="Van der Auwera G.A."/>
            <person name="Mahillon J."/>
            <person name="Duprez V."/>
            <person name="Timmery S."/>
            <person name="Mattelet C."/>
            <person name="Dierick K."/>
            <person name="Sun M."/>
            <person name="Yu Z."/>
            <person name="Zhu L."/>
            <person name="Hu X."/>
            <person name="Shank E.B."/>
            <person name="Swiecicka I."/>
            <person name="Hansen B.M."/>
            <person name="Andrup L."/>
            <person name="Walker B."/>
            <person name="Young S.K."/>
            <person name="Zeng Q."/>
            <person name="Gargeya S."/>
            <person name="Fitzgerald M."/>
            <person name="Haas B."/>
            <person name="Abouelleil A."/>
            <person name="Alvarado L."/>
            <person name="Arachchi H.M."/>
            <person name="Berlin A.M."/>
            <person name="Chapman S.B."/>
            <person name="Dewar J."/>
            <person name="Goldberg J."/>
            <person name="Griggs A."/>
            <person name="Gujja S."/>
            <person name="Hansen M."/>
            <person name="Howarth C."/>
            <person name="Imamovic A."/>
            <person name="Larimer J."/>
            <person name="McCowan C."/>
            <person name="Murphy C."/>
            <person name="Neiman D."/>
            <person name="Pearson M."/>
            <person name="Priest M."/>
            <person name="Roberts A."/>
            <person name="Saif S."/>
            <person name="Shea T."/>
            <person name="Sisk P."/>
            <person name="Sykes S."/>
            <person name="Wortman J."/>
            <person name="Nusbaum C."/>
            <person name="Birren B."/>
        </authorList>
    </citation>
    <scope>NUCLEOTIDE SEQUENCE [LARGE SCALE GENOMIC DNA]</scope>
    <source>
        <strain evidence="2 3">VD133</strain>
    </source>
</reference>
<evidence type="ECO:0000259" key="1">
    <source>
        <dbReference type="Pfam" id="PF01385"/>
    </source>
</evidence>
<accession>A0A9W5UZ51</accession>
<feature type="domain" description="Probable transposase IS891/IS1136/IS1341" evidence="1">
    <location>
        <begin position="3"/>
        <end position="118"/>
    </location>
</feature>
<proteinExistence type="predicted"/>
<comment type="caution">
    <text evidence="2">The sequence shown here is derived from an EMBL/GenBank/DDBJ whole genome shotgun (WGS) entry which is preliminary data.</text>
</comment>
<dbReference type="EMBL" id="AHFB01000153">
    <property type="protein sequence ID" value="EOO24763.1"/>
    <property type="molecule type" value="Genomic_DNA"/>
</dbReference>
<protein>
    <recommendedName>
        <fullName evidence="1">Probable transposase IS891/IS1136/IS1341 domain-containing protein</fullName>
    </recommendedName>
</protein>
<evidence type="ECO:0000313" key="2">
    <source>
        <dbReference type="EMBL" id="EOO24763.1"/>
    </source>
</evidence>
<gene>
    <name evidence="2" type="ORF">IIU_06626</name>
</gene>
<name>A0A9W5UZ51_BACCE</name>
<dbReference type="AlphaFoldDB" id="A0A9W5UZ51"/>
<organism evidence="2 3">
    <name type="scientific">Bacillus cereus VD133</name>
    <dbReference type="NCBI Taxonomy" id="1053233"/>
    <lineage>
        <taxon>Bacteria</taxon>
        <taxon>Bacillati</taxon>
        <taxon>Bacillota</taxon>
        <taxon>Bacilli</taxon>
        <taxon>Bacillales</taxon>
        <taxon>Bacillaceae</taxon>
        <taxon>Bacillus</taxon>
        <taxon>Bacillus cereus group</taxon>
    </lineage>
</organism>
<dbReference type="InterPro" id="IPR001959">
    <property type="entry name" value="Transposase"/>
</dbReference>
<evidence type="ECO:0000313" key="3">
    <source>
        <dbReference type="Proteomes" id="UP000014018"/>
    </source>
</evidence>
<dbReference type="Pfam" id="PF01385">
    <property type="entry name" value="OrfB_IS605"/>
    <property type="match status" value="1"/>
</dbReference>